<evidence type="ECO:0000256" key="11">
    <source>
        <dbReference type="SAM" id="Phobius"/>
    </source>
</evidence>
<sequence length="289" mass="32816">MTKTYKITEHERLRFALLCSIVVHIVIIAVAFWNLRQTNLQFKKGTGEIPNKIKISGFLPQQSPTQGTNQNTTQAQQITSAQKSQNKNTTQPPSTTQTSNIANRNSKPLDSHPTQNTTHTQTQENIIDSINLHNLTLNNPSPNANNAMNSHSRKKGQSPSLAAIFSHYPKLDDITKRDVNDLYGEEFGDYGLVEQDFIINNLRDIGRITGKYLKYPQDAIRLGQQGVNIVQFYLHPNGDITDLRLIKSSGYVILDRNSERTIEIAYKDYPHPTSTVLIRIRVSMELYYY</sequence>
<evidence type="ECO:0000313" key="13">
    <source>
        <dbReference type="EMBL" id="RDU67354.1"/>
    </source>
</evidence>
<protein>
    <submittedName>
        <fullName evidence="13">Energy transducer TonB</fullName>
    </submittedName>
</protein>
<dbReference type="RefSeq" id="WP_115571069.1">
    <property type="nucleotide sequence ID" value="NZ_NXLT01000003.1"/>
</dbReference>
<evidence type="ECO:0000256" key="10">
    <source>
        <dbReference type="SAM" id="MobiDB-lite"/>
    </source>
</evidence>
<dbReference type="Pfam" id="PF03544">
    <property type="entry name" value="TonB_C"/>
    <property type="match status" value="1"/>
</dbReference>
<keyword evidence="3" id="KW-0813">Transport</keyword>
<keyword evidence="7" id="KW-0653">Protein transport</keyword>
<feature type="domain" description="TonB C-terminal" evidence="12">
    <location>
        <begin position="200"/>
        <end position="289"/>
    </location>
</feature>
<keyword evidence="14" id="KW-1185">Reference proteome</keyword>
<dbReference type="OrthoDB" id="5349195at2"/>
<comment type="caution">
    <text evidence="13">The sequence shown here is derived from an EMBL/GenBank/DDBJ whole genome shotgun (WGS) entry which is preliminary data.</text>
</comment>
<dbReference type="SUPFAM" id="SSF74653">
    <property type="entry name" value="TolA/TonB C-terminal domain"/>
    <property type="match status" value="1"/>
</dbReference>
<comment type="subcellular location">
    <subcellularLocation>
        <location evidence="1">Cell inner membrane</location>
        <topology evidence="1">Single-pass membrane protein</topology>
        <orientation evidence="1">Periplasmic side</orientation>
    </subcellularLocation>
</comment>
<dbReference type="EMBL" id="NXLT01000003">
    <property type="protein sequence ID" value="RDU67354.1"/>
    <property type="molecule type" value="Genomic_DNA"/>
</dbReference>
<feature type="region of interest" description="Disordered" evidence="10">
    <location>
        <begin position="57"/>
        <end position="121"/>
    </location>
</feature>
<keyword evidence="5" id="KW-0997">Cell inner membrane</keyword>
<dbReference type="InterPro" id="IPR037682">
    <property type="entry name" value="TonB_C"/>
</dbReference>
<proteinExistence type="inferred from homology"/>
<reference evidence="13 14" key="1">
    <citation type="submission" date="2018-04" db="EMBL/GenBank/DDBJ databases">
        <title>Novel Campyloabacter and Helicobacter Species and Strains.</title>
        <authorList>
            <person name="Mannion A.J."/>
            <person name="Shen Z."/>
            <person name="Fox J.G."/>
        </authorList>
    </citation>
    <scope>NUCLEOTIDE SEQUENCE [LARGE SCALE GENOMIC DNA]</scope>
    <source>
        <strain evidence="13 14">MIT 12-6600</strain>
    </source>
</reference>
<dbReference type="NCBIfam" id="TIGR01352">
    <property type="entry name" value="tonB_Cterm"/>
    <property type="match status" value="1"/>
</dbReference>
<evidence type="ECO:0000313" key="14">
    <source>
        <dbReference type="Proteomes" id="UP000256514"/>
    </source>
</evidence>
<name>A0A3D8IRY3_9HELI</name>
<keyword evidence="8 11" id="KW-1133">Transmembrane helix</keyword>
<evidence type="ECO:0000256" key="8">
    <source>
        <dbReference type="ARBA" id="ARBA00022989"/>
    </source>
</evidence>
<organism evidence="13 14">
    <name type="scientific">Helicobacter equorum</name>
    <dbReference type="NCBI Taxonomy" id="361872"/>
    <lineage>
        <taxon>Bacteria</taxon>
        <taxon>Pseudomonadati</taxon>
        <taxon>Campylobacterota</taxon>
        <taxon>Epsilonproteobacteria</taxon>
        <taxon>Campylobacterales</taxon>
        <taxon>Helicobacteraceae</taxon>
        <taxon>Helicobacter</taxon>
    </lineage>
</organism>
<keyword evidence="4" id="KW-1003">Cell membrane</keyword>
<dbReference type="PANTHER" id="PTHR33446">
    <property type="entry name" value="PROTEIN TONB-RELATED"/>
    <property type="match status" value="1"/>
</dbReference>
<evidence type="ECO:0000259" key="12">
    <source>
        <dbReference type="PROSITE" id="PS52015"/>
    </source>
</evidence>
<evidence type="ECO:0000256" key="7">
    <source>
        <dbReference type="ARBA" id="ARBA00022927"/>
    </source>
</evidence>
<evidence type="ECO:0000256" key="6">
    <source>
        <dbReference type="ARBA" id="ARBA00022692"/>
    </source>
</evidence>
<evidence type="ECO:0000256" key="1">
    <source>
        <dbReference type="ARBA" id="ARBA00004383"/>
    </source>
</evidence>
<dbReference type="GO" id="GO:0015031">
    <property type="term" value="P:protein transport"/>
    <property type="evidence" value="ECO:0007669"/>
    <property type="project" value="UniProtKB-KW"/>
</dbReference>
<dbReference type="PROSITE" id="PS52015">
    <property type="entry name" value="TONB_CTD"/>
    <property type="match status" value="1"/>
</dbReference>
<keyword evidence="6 11" id="KW-0812">Transmembrane</keyword>
<dbReference type="GO" id="GO:0005886">
    <property type="term" value="C:plasma membrane"/>
    <property type="evidence" value="ECO:0007669"/>
    <property type="project" value="UniProtKB-SubCell"/>
</dbReference>
<feature type="transmembrane region" description="Helical" evidence="11">
    <location>
        <begin position="12"/>
        <end position="33"/>
    </location>
</feature>
<dbReference type="Gene3D" id="3.30.1150.10">
    <property type="match status" value="1"/>
</dbReference>
<dbReference type="Proteomes" id="UP000256514">
    <property type="component" value="Unassembled WGS sequence"/>
</dbReference>
<feature type="compositionally biased region" description="Low complexity" evidence="10">
    <location>
        <begin position="134"/>
        <end position="150"/>
    </location>
</feature>
<evidence type="ECO:0000256" key="9">
    <source>
        <dbReference type="ARBA" id="ARBA00023136"/>
    </source>
</evidence>
<gene>
    <name evidence="13" type="ORF">CQA54_05125</name>
</gene>
<evidence type="ECO:0000256" key="5">
    <source>
        <dbReference type="ARBA" id="ARBA00022519"/>
    </source>
</evidence>
<dbReference type="AlphaFoldDB" id="A0A3D8IRY3"/>
<keyword evidence="9 11" id="KW-0472">Membrane</keyword>
<dbReference type="InterPro" id="IPR006260">
    <property type="entry name" value="TonB/TolA_C"/>
</dbReference>
<feature type="region of interest" description="Disordered" evidence="10">
    <location>
        <begin position="134"/>
        <end position="158"/>
    </location>
</feature>
<evidence type="ECO:0000256" key="2">
    <source>
        <dbReference type="ARBA" id="ARBA00006555"/>
    </source>
</evidence>
<evidence type="ECO:0000256" key="3">
    <source>
        <dbReference type="ARBA" id="ARBA00022448"/>
    </source>
</evidence>
<evidence type="ECO:0000256" key="4">
    <source>
        <dbReference type="ARBA" id="ARBA00022475"/>
    </source>
</evidence>
<comment type="similarity">
    <text evidence="2">Belongs to the TonB family.</text>
</comment>
<dbReference type="InterPro" id="IPR051045">
    <property type="entry name" value="TonB-dependent_transducer"/>
</dbReference>
<feature type="compositionally biased region" description="Low complexity" evidence="10">
    <location>
        <begin position="60"/>
        <end position="100"/>
    </location>
</feature>
<dbReference type="GO" id="GO:0055085">
    <property type="term" value="P:transmembrane transport"/>
    <property type="evidence" value="ECO:0007669"/>
    <property type="project" value="InterPro"/>
</dbReference>
<accession>A0A3D8IRY3</accession>